<evidence type="ECO:0000256" key="9">
    <source>
        <dbReference type="PIRNR" id="PIRNR006444"/>
    </source>
</evidence>
<evidence type="ECO:0000256" key="7">
    <source>
        <dbReference type="ARBA" id="ARBA00068695"/>
    </source>
</evidence>
<comment type="catalytic activity">
    <reaction evidence="9">
        <text>2-phenylacetate + ATP + CoA = phenylacetyl-CoA + AMP + diphosphate</text>
        <dbReference type="Rhea" id="RHEA:20956"/>
        <dbReference type="ChEBI" id="CHEBI:18401"/>
        <dbReference type="ChEBI" id="CHEBI:30616"/>
        <dbReference type="ChEBI" id="CHEBI:33019"/>
        <dbReference type="ChEBI" id="CHEBI:57287"/>
        <dbReference type="ChEBI" id="CHEBI:57390"/>
        <dbReference type="ChEBI" id="CHEBI:456215"/>
        <dbReference type="EC" id="6.2.1.30"/>
    </reaction>
</comment>
<dbReference type="PANTHER" id="PTHR43439">
    <property type="entry name" value="PHENYLACETATE-COENZYME A LIGASE"/>
    <property type="match status" value="1"/>
</dbReference>
<dbReference type="InterPro" id="IPR011880">
    <property type="entry name" value="PA_CoA_ligase"/>
</dbReference>
<dbReference type="EC" id="6.2.1.30" evidence="6 9"/>
<dbReference type="STRING" id="698762.SAMN00808754_0295"/>
<feature type="domain" description="AMP-dependent synthetase/ligase" evidence="10">
    <location>
        <begin position="97"/>
        <end position="292"/>
    </location>
</feature>
<evidence type="ECO:0000256" key="6">
    <source>
        <dbReference type="ARBA" id="ARBA00066629"/>
    </source>
</evidence>
<keyword evidence="2 9" id="KW-0436">Ligase</keyword>
<comment type="pathway">
    <text evidence="4 9">Aromatic compound metabolism; phenylacetate degradation.</text>
</comment>
<dbReference type="PANTHER" id="PTHR43439:SF1">
    <property type="entry name" value="PHENYLACETATE-COENZYME A LIGASE"/>
    <property type="match status" value="1"/>
</dbReference>
<dbReference type="AlphaFoldDB" id="A0A1W1VB89"/>
<dbReference type="InterPro" id="IPR028154">
    <property type="entry name" value="AMP-dep_Lig_C"/>
</dbReference>
<dbReference type="Proteomes" id="UP000192569">
    <property type="component" value="Chromosome I"/>
</dbReference>
<dbReference type="Gene3D" id="3.30.300.30">
    <property type="match status" value="1"/>
</dbReference>
<evidence type="ECO:0000256" key="8">
    <source>
        <dbReference type="ARBA" id="ARBA00075111"/>
    </source>
</evidence>
<sequence>MEKQGDCMIWDPVNECRPRKEIEALQLERLKNIVEYVYERVPFYRQALNERGLRPRDIRSLEDIRILPFTTKEDFRKNYPFGLFAVPLKEVVRLHASSGTTGKPVVVGYTRRDMEIWTEVVARLVTAAGVTSGDVAQVVFSYGLFTGGFGLHYGLERVGATVVPAAAGNSKRHIMLMQDFGTTVLVGTPSYALHLAEVAEEMGVDPRALPVRLGLFGGEASSREMLKEIERRWGMLATDNYGLSEVMGPGVSGECRYQDGQHIAEDHFLVEIIDPSTGEPCPPGVPGEVVITTLTKEAVPVLRYRTRDISSLNYEPCPCGRTTARLAKITGRTDDMLIIRGVNVFPSQVESVLMEIEEVAPHYQLVVSRRGYLDELEVRVEVDERFFTGRFSDLEKLEEKVADRLKTVLQLKARVRLVEPRSIARSEGKAQRIIDLRPKQA</sequence>
<dbReference type="CDD" id="cd05913">
    <property type="entry name" value="PaaK"/>
    <property type="match status" value="1"/>
</dbReference>
<dbReference type="FunFam" id="3.40.50.12780:FF:000016">
    <property type="entry name" value="Phenylacetate-coenzyme A ligase"/>
    <property type="match status" value="1"/>
</dbReference>
<organism evidence="12 13">
    <name type="scientific">Thermanaeromonas toyohensis ToBE</name>
    <dbReference type="NCBI Taxonomy" id="698762"/>
    <lineage>
        <taxon>Bacteria</taxon>
        <taxon>Bacillati</taxon>
        <taxon>Bacillota</taxon>
        <taxon>Clostridia</taxon>
        <taxon>Neomoorellales</taxon>
        <taxon>Neomoorellaceae</taxon>
        <taxon>Thermanaeromonas</taxon>
    </lineage>
</organism>
<evidence type="ECO:0000256" key="1">
    <source>
        <dbReference type="ARBA" id="ARBA00011245"/>
    </source>
</evidence>
<dbReference type="InterPro" id="IPR042099">
    <property type="entry name" value="ANL_N_sf"/>
</dbReference>
<dbReference type="InterPro" id="IPR051414">
    <property type="entry name" value="Adenylate-forming_Reductase"/>
</dbReference>
<dbReference type="GO" id="GO:0000166">
    <property type="term" value="F:nucleotide binding"/>
    <property type="evidence" value="ECO:0007669"/>
    <property type="project" value="UniProtKB-KW"/>
</dbReference>
<comment type="function">
    <text evidence="9">Catalyzes the activation of phenylacetic acid (PA) to phenylacetyl-CoA (PA-CoA).</text>
</comment>
<dbReference type="GO" id="GO:0047475">
    <property type="term" value="F:phenylacetate-CoA ligase activity"/>
    <property type="evidence" value="ECO:0007669"/>
    <property type="project" value="UniProtKB-EC"/>
</dbReference>
<evidence type="ECO:0000256" key="5">
    <source>
        <dbReference type="ARBA" id="ARBA00061566"/>
    </source>
</evidence>
<keyword evidence="13" id="KW-1185">Reference proteome</keyword>
<dbReference type="Pfam" id="PF00501">
    <property type="entry name" value="AMP-binding"/>
    <property type="match status" value="1"/>
</dbReference>
<evidence type="ECO:0000313" key="13">
    <source>
        <dbReference type="Proteomes" id="UP000192569"/>
    </source>
</evidence>
<dbReference type="SUPFAM" id="SSF56801">
    <property type="entry name" value="Acetyl-CoA synthetase-like"/>
    <property type="match status" value="1"/>
</dbReference>
<comment type="similarity">
    <text evidence="5 9">Belongs to the phenylacetyl-CoA ligase family.</text>
</comment>
<keyword evidence="3 9" id="KW-0547">Nucleotide-binding</keyword>
<reference evidence="12 13" key="1">
    <citation type="submission" date="2017-04" db="EMBL/GenBank/DDBJ databases">
        <authorList>
            <person name="Afonso C.L."/>
            <person name="Miller P.J."/>
            <person name="Scott M.A."/>
            <person name="Spackman E."/>
            <person name="Goraichik I."/>
            <person name="Dimitrov K.M."/>
            <person name="Suarez D.L."/>
            <person name="Swayne D.E."/>
        </authorList>
    </citation>
    <scope>NUCLEOTIDE SEQUENCE [LARGE SCALE GENOMIC DNA]</scope>
    <source>
        <strain evidence="12 13">ToBE</strain>
    </source>
</reference>
<gene>
    <name evidence="12" type="ORF">SAMN00808754_0295</name>
</gene>
<protein>
    <recommendedName>
        <fullName evidence="7 9">Phenylacetate-coenzyme A ligase</fullName>
        <ecNumber evidence="6 9">6.2.1.30</ecNumber>
    </recommendedName>
    <alternativeName>
        <fullName evidence="8 9">Phenylacetyl-CoA ligase</fullName>
    </alternativeName>
</protein>
<dbReference type="InterPro" id="IPR045851">
    <property type="entry name" value="AMP-bd_C_sf"/>
</dbReference>
<dbReference type="InterPro" id="IPR000873">
    <property type="entry name" value="AMP-dep_synth/lig_dom"/>
</dbReference>
<evidence type="ECO:0000259" key="11">
    <source>
        <dbReference type="Pfam" id="PF14535"/>
    </source>
</evidence>
<dbReference type="Gene3D" id="3.40.50.12780">
    <property type="entry name" value="N-terminal domain of ligase-like"/>
    <property type="match status" value="1"/>
</dbReference>
<dbReference type="PIRSF" id="PIRSF006444">
    <property type="entry name" value="PaaK"/>
    <property type="match status" value="1"/>
</dbReference>
<evidence type="ECO:0000259" key="10">
    <source>
        <dbReference type="Pfam" id="PF00501"/>
    </source>
</evidence>
<name>A0A1W1VB89_9FIRM</name>
<evidence type="ECO:0000256" key="4">
    <source>
        <dbReference type="ARBA" id="ARBA00060591"/>
    </source>
</evidence>
<evidence type="ECO:0000313" key="12">
    <source>
        <dbReference type="EMBL" id="SMB90493.1"/>
    </source>
</evidence>
<dbReference type="Pfam" id="PF14535">
    <property type="entry name" value="AMP-binding_C_2"/>
    <property type="match status" value="1"/>
</dbReference>
<accession>A0A1W1VB89</accession>
<evidence type="ECO:0000256" key="3">
    <source>
        <dbReference type="ARBA" id="ARBA00022741"/>
    </source>
</evidence>
<proteinExistence type="inferred from homology"/>
<feature type="domain" description="AMP-dependent ligase C-terminal" evidence="11">
    <location>
        <begin position="341"/>
        <end position="437"/>
    </location>
</feature>
<evidence type="ECO:0000256" key="2">
    <source>
        <dbReference type="ARBA" id="ARBA00022598"/>
    </source>
</evidence>
<dbReference type="GO" id="GO:0010124">
    <property type="term" value="P:phenylacetate catabolic process"/>
    <property type="evidence" value="ECO:0007669"/>
    <property type="project" value="UniProtKB-UniRule"/>
</dbReference>
<dbReference type="EMBL" id="LT838272">
    <property type="protein sequence ID" value="SMB90493.1"/>
    <property type="molecule type" value="Genomic_DNA"/>
</dbReference>
<comment type="subunit">
    <text evidence="1">Monomer.</text>
</comment>
<dbReference type="UniPathway" id="UPA00930"/>